<sequence>MCCAPLGPRLKRPQLLYGSVLRNASPCAITNGRAYSQAVAEVVLLRVAQRDRRYNGGQILFGPDGFLYVTTGDDANNASHRFQL</sequence>
<dbReference type="InterPro" id="IPR011042">
    <property type="entry name" value="6-blade_b-propeller_TolB-like"/>
</dbReference>
<dbReference type="AlphaFoldDB" id="A0A9D4TDA6"/>
<proteinExistence type="predicted"/>
<accession>A0A9D4TDA6</accession>
<comment type="caution">
    <text evidence="1">The sequence shown here is derived from an EMBL/GenBank/DDBJ whole genome shotgun (WGS) entry which is preliminary data.</text>
</comment>
<evidence type="ECO:0000313" key="1">
    <source>
        <dbReference type="EMBL" id="KAH7986119.1"/>
    </source>
</evidence>
<dbReference type="Proteomes" id="UP000821837">
    <property type="component" value="Unassembled WGS sequence"/>
</dbReference>
<gene>
    <name evidence="1" type="ORF">HPB52_025200</name>
</gene>
<name>A0A9D4TDA6_RHISA</name>
<organism evidence="1 2">
    <name type="scientific">Rhipicephalus sanguineus</name>
    <name type="common">Brown dog tick</name>
    <name type="synonym">Ixodes sanguineus</name>
    <dbReference type="NCBI Taxonomy" id="34632"/>
    <lineage>
        <taxon>Eukaryota</taxon>
        <taxon>Metazoa</taxon>
        <taxon>Ecdysozoa</taxon>
        <taxon>Arthropoda</taxon>
        <taxon>Chelicerata</taxon>
        <taxon>Arachnida</taxon>
        <taxon>Acari</taxon>
        <taxon>Parasitiformes</taxon>
        <taxon>Ixodida</taxon>
        <taxon>Ixodoidea</taxon>
        <taxon>Ixodidae</taxon>
        <taxon>Rhipicephalinae</taxon>
        <taxon>Rhipicephalus</taxon>
        <taxon>Rhipicephalus</taxon>
    </lineage>
</organism>
<keyword evidence="2" id="KW-1185">Reference proteome</keyword>
<evidence type="ECO:0008006" key="3">
    <source>
        <dbReference type="Google" id="ProtNLM"/>
    </source>
</evidence>
<dbReference type="EMBL" id="JABSTV010000577">
    <property type="protein sequence ID" value="KAH7986119.1"/>
    <property type="molecule type" value="Genomic_DNA"/>
</dbReference>
<protein>
    <recommendedName>
        <fullName evidence="3">Glucose/Sorbosone dehydrogenase domain-containing protein</fullName>
    </recommendedName>
</protein>
<reference evidence="1" key="2">
    <citation type="submission" date="2021-09" db="EMBL/GenBank/DDBJ databases">
        <authorList>
            <person name="Jia N."/>
            <person name="Wang J."/>
            <person name="Shi W."/>
            <person name="Du L."/>
            <person name="Sun Y."/>
            <person name="Zhan W."/>
            <person name="Jiang J."/>
            <person name="Wang Q."/>
            <person name="Zhang B."/>
            <person name="Ji P."/>
            <person name="Sakyi L.B."/>
            <person name="Cui X."/>
            <person name="Yuan T."/>
            <person name="Jiang B."/>
            <person name="Yang W."/>
            <person name="Lam T.T.-Y."/>
            <person name="Chang Q."/>
            <person name="Ding S."/>
            <person name="Wang X."/>
            <person name="Zhu J."/>
            <person name="Ruan X."/>
            <person name="Zhao L."/>
            <person name="Wei J."/>
            <person name="Que T."/>
            <person name="Du C."/>
            <person name="Cheng J."/>
            <person name="Dai P."/>
            <person name="Han X."/>
            <person name="Huang E."/>
            <person name="Gao Y."/>
            <person name="Liu J."/>
            <person name="Shao H."/>
            <person name="Ye R."/>
            <person name="Li L."/>
            <person name="Wei W."/>
            <person name="Wang X."/>
            <person name="Wang C."/>
            <person name="Huo Q."/>
            <person name="Li W."/>
            <person name="Guo W."/>
            <person name="Chen H."/>
            <person name="Chen S."/>
            <person name="Zhou L."/>
            <person name="Zhou L."/>
            <person name="Ni X."/>
            <person name="Tian J."/>
            <person name="Zhou Y."/>
            <person name="Sheng Y."/>
            <person name="Liu T."/>
            <person name="Pan Y."/>
            <person name="Xia L."/>
            <person name="Li J."/>
            <person name="Zhao F."/>
            <person name="Cao W."/>
        </authorList>
    </citation>
    <scope>NUCLEOTIDE SEQUENCE</scope>
    <source>
        <strain evidence="1">Rsan-2018</strain>
        <tissue evidence="1">Larvae</tissue>
    </source>
</reference>
<reference evidence="1" key="1">
    <citation type="journal article" date="2020" name="Cell">
        <title>Large-Scale Comparative Analyses of Tick Genomes Elucidate Their Genetic Diversity and Vector Capacities.</title>
        <authorList>
            <consortium name="Tick Genome and Microbiome Consortium (TIGMIC)"/>
            <person name="Jia N."/>
            <person name="Wang J."/>
            <person name="Shi W."/>
            <person name="Du L."/>
            <person name="Sun Y."/>
            <person name="Zhan W."/>
            <person name="Jiang J.F."/>
            <person name="Wang Q."/>
            <person name="Zhang B."/>
            <person name="Ji P."/>
            <person name="Bell-Sakyi L."/>
            <person name="Cui X.M."/>
            <person name="Yuan T.T."/>
            <person name="Jiang B.G."/>
            <person name="Yang W.F."/>
            <person name="Lam T.T."/>
            <person name="Chang Q.C."/>
            <person name="Ding S.J."/>
            <person name="Wang X.J."/>
            <person name="Zhu J.G."/>
            <person name="Ruan X.D."/>
            <person name="Zhao L."/>
            <person name="Wei J.T."/>
            <person name="Ye R.Z."/>
            <person name="Que T.C."/>
            <person name="Du C.H."/>
            <person name="Zhou Y.H."/>
            <person name="Cheng J.X."/>
            <person name="Dai P.F."/>
            <person name="Guo W.B."/>
            <person name="Han X.H."/>
            <person name="Huang E.J."/>
            <person name="Li L.F."/>
            <person name="Wei W."/>
            <person name="Gao Y.C."/>
            <person name="Liu J.Z."/>
            <person name="Shao H.Z."/>
            <person name="Wang X."/>
            <person name="Wang C.C."/>
            <person name="Yang T.C."/>
            <person name="Huo Q.B."/>
            <person name="Li W."/>
            <person name="Chen H.Y."/>
            <person name="Chen S.E."/>
            <person name="Zhou L.G."/>
            <person name="Ni X.B."/>
            <person name="Tian J.H."/>
            <person name="Sheng Y."/>
            <person name="Liu T."/>
            <person name="Pan Y.S."/>
            <person name="Xia L.Y."/>
            <person name="Li J."/>
            <person name="Zhao F."/>
            <person name="Cao W.C."/>
        </authorList>
    </citation>
    <scope>NUCLEOTIDE SEQUENCE</scope>
    <source>
        <strain evidence="1">Rsan-2018</strain>
    </source>
</reference>
<evidence type="ECO:0000313" key="2">
    <source>
        <dbReference type="Proteomes" id="UP000821837"/>
    </source>
</evidence>
<dbReference type="Gene3D" id="2.120.10.30">
    <property type="entry name" value="TolB, C-terminal domain"/>
    <property type="match status" value="1"/>
</dbReference>